<keyword evidence="3" id="KW-0677">Repeat</keyword>
<keyword evidence="11" id="KW-1185">Reference proteome</keyword>
<dbReference type="CDD" id="cd08320">
    <property type="entry name" value="Pyrin_NALPs"/>
    <property type="match status" value="1"/>
</dbReference>
<comment type="caution">
    <text evidence="10">The sequence shown here is derived from an EMBL/GenBank/DDBJ whole genome shotgun (WGS) entry which is preliminary data.</text>
</comment>
<dbReference type="Pfam" id="PF17776">
    <property type="entry name" value="NLRC4_HD2"/>
    <property type="match status" value="1"/>
</dbReference>
<dbReference type="PANTHER" id="PTHR45690:SF6">
    <property type="entry name" value="NACHT, LRR AND PYD DOMAINS-CONTAINING PROTEIN 4"/>
    <property type="match status" value="1"/>
</dbReference>
<dbReference type="InterPro" id="IPR041267">
    <property type="entry name" value="NLRP_HD2"/>
</dbReference>
<evidence type="ECO:0000313" key="10">
    <source>
        <dbReference type="EMBL" id="KAK7804026.1"/>
    </source>
</evidence>
<sequence>MASFFSDYGLMWYLEELNKKEFMKFKELLKEDIVQCGLKQIPWTEVKKASREDLANLLVKYYEEKKAWDVTFRIFQKINRKDLSERAAREIAGYTKLYQAHLKKKLTQDWSRKFDFPIQDFVKQKVSQDEYSQFEHLFISKAAEKKPHTVILKGMAGIGKTLTLARLMLAWSEGLIFQNKFSYIFYFCCQEVTQLKTASLTELMSREWPSPSAPIMEIISQPEKLLFIIDSLERLNCDLTEPELELCDNWIEKRPVHILLSSLLRRKILPESSLLITGTLETLDKLEDRIDYTEMKAMLGFDESSRRMCFRDLFPDKNRAQEAFRLVRENEQVFTLCQVPLLCWVLATCLKNEIDKGRDPAPACRRTTSMYTTYILNLLIPKSARSPSKKSQDLLQGLCSLAAEGMWTDRFAFSEEDLRKNGIVSSDIPMLLNIKIFLKSRDFRNFYTFLHPSVQEFCAAVFYLVRNHTDHPSKDVRCIETFLFTFLKKVNVQWILGGCFIFGLLHQSEQEKLEAFFGYQLSQEVKQKLYRCLETVSANEDLQEQVDSMKLFYCLFEMDDEAFAVQVMNFLQQVKFVVKDFSDLMVAAYCLKYCSTLKKLSFSMQDVLQFEQEHSYMVNNVSFLCNNYMFFELLAQNRNLRYLNLSLTTLSHSDVKLLCEVLNREECNVEKLLVAGCQLSPEDCKLLASVLTNSKTLDHLNIASNSLDKGVSSLCKALCHPDCVLKYLVLANCSLSEQCWDYLSDVLKQNKTLEHLDISSNDLKDEGLKVLCKPLSLPNSILQTLHLRRCLITASSCQDLSEVLSNNQNLKSLQISNNKIEDAGVKVLCDAIKQPSCHLEILGLQACELSDACCEDLASTFTHSQTLRAVDLAENALNRSGLAMLCEALQQHRNIERILG</sequence>
<dbReference type="InterPro" id="IPR032675">
    <property type="entry name" value="LRR_dom_sf"/>
</dbReference>
<dbReference type="InterPro" id="IPR001611">
    <property type="entry name" value="Leu-rich_rpt"/>
</dbReference>
<dbReference type="Pfam" id="PF02758">
    <property type="entry name" value="PYRIN"/>
    <property type="match status" value="1"/>
</dbReference>
<evidence type="ECO:0000313" key="11">
    <source>
        <dbReference type="Proteomes" id="UP001488838"/>
    </source>
</evidence>
<keyword evidence="6" id="KW-0395">Inflammatory response</keyword>
<comment type="function">
    <text evidence="7">May be involved in inflammation and recognition of cytosolic pathogen-associated molecular patterns (PAMPs) not intercepted by membrane-bound receptors.</text>
</comment>
<reference evidence="10 11" key="1">
    <citation type="journal article" date="2023" name="bioRxiv">
        <title>Conserved and derived expression patterns and positive selection on dental genes reveal complex evolutionary context of ever-growing rodent molars.</title>
        <authorList>
            <person name="Calamari Z.T."/>
            <person name="Song A."/>
            <person name="Cohen E."/>
            <person name="Akter M."/>
            <person name="Roy R.D."/>
            <person name="Hallikas O."/>
            <person name="Christensen M.M."/>
            <person name="Li P."/>
            <person name="Marangoni P."/>
            <person name="Jernvall J."/>
            <person name="Klein O.D."/>
        </authorList>
    </citation>
    <scope>NUCLEOTIDE SEQUENCE [LARGE SCALE GENOMIC DNA]</scope>
    <source>
        <strain evidence="10">V071</strain>
    </source>
</reference>
<organism evidence="10 11">
    <name type="scientific">Myodes glareolus</name>
    <name type="common">Bank vole</name>
    <name type="synonym">Clethrionomys glareolus</name>
    <dbReference type="NCBI Taxonomy" id="447135"/>
    <lineage>
        <taxon>Eukaryota</taxon>
        <taxon>Metazoa</taxon>
        <taxon>Chordata</taxon>
        <taxon>Craniata</taxon>
        <taxon>Vertebrata</taxon>
        <taxon>Euteleostomi</taxon>
        <taxon>Mammalia</taxon>
        <taxon>Eutheria</taxon>
        <taxon>Euarchontoglires</taxon>
        <taxon>Glires</taxon>
        <taxon>Rodentia</taxon>
        <taxon>Myomorpha</taxon>
        <taxon>Muroidea</taxon>
        <taxon>Cricetidae</taxon>
        <taxon>Arvicolinae</taxon>
        <taxon>Myodes</taxon>
    </lineage>
</organism>
<dbReference type="InterPro" id="IPR027417">
    <property type="entry name" value="P-loop_NTPase"/>
</dbReference>
<dbReference type="InterPro" id="IPR050637">
    <property type="entry name" value="NLRP_innate_immun_reg"/>
</dbReference>
<dbReference type="GO" id="GO:0050727">
    <property type="term" value="P:regulation of inflammatory response"/>
    <property type="evidence" value="ECO:0007669"/>
    <property type="project" value="TreeGrafter"/>
</dbReference>
<dbReference type="InterPro" id="IPR011029">
    <property type="entry name" value="DEATH-like_dom_sf"/>
</dbReference>
<dbReference type="SUPFAM" id="SSF52540">
    <property type="entry name" value="P-loop containing nucleoside triphosphate hydrolases"/>
    <property type="match status" value="1"/>
</dbReference>
<name>A0AAW0HNH2_MYOGA</name>
<dbReference type="InterPro" id="IPR007111">
    <property type="entry name" value="NACHT_NTPase"/>
</dbReference>
<dbReference type="Pfam" id="PF13516">
    <property type="entry name" value="LRR_6"/>
    <property type="match status" value="3"/>
</dbReference>
<dbReference type="Gene3D" id="3.40.50.300">
    <property type="entry name" value="P-loop containing nucleotide triphosphate hydrolases"/>
    <property type="match status" value="1"/>
</dbReference>
<dbReference type="GO" id="GO:0006954">
    <property type="term" value="P:inflammatory response"/>
    <property type="evidence" value="ECO:0007669"/>
    <property type="project" value="UniProtKB-KW"/>
</dbReference>
<dbReference type="Pfam" id="PF17779">
    <property type="entry name" value="WHD_NOD2"/>
    <property type="match status" value="1"/>
</dbReference>
<dbReference type="PROSITE" id="PS50824">
    <property type="entry name" value="DAPIN"/>
    <property type="match status" value="1"/>
</dbReference>
<evidence type="ECO:0008006" key="12">
    <source>
        <dbReference type="Google" id="ProtNLM"/>
    </source>
</evidence>
<dbReference type="GO" id="GO:0005737">
    <property type="term" value="C:cytoplasm"/>
    <property type="evidence" value="ECO:0007669"/>
    <property type="project" value="TreeGrafter"/>
</dbReference>
<dbReference type="PROSITE" id="PS50837">
    <property type="entry name" value="NACHT"/>
    <property type="match status" value="1"/>
</dbReference>
<dbReference type="InterPro" id="IPR041075">
    <property type="entry name" value="NOD1/2_WH"/>
</dbReference>
<comment type="similarity">
    <text evidence="1">Belongs to the NLRP family.</text>
</comment>
<keyword evidence="4" id="KW-0547">Nucleotide-binding</keyword>
<evidence type="ECO:0000256" key="7">
    <source>
        <dbReference type="ARBA" id="ARBA00059788"/>
    </source>
</evidence>
<dbReference type="EMBL" id="JBBHLL010000396">
    <property type="protein sequence ID" value="KAK7804026.1"/>
    <property type="molecule type" value="Genomic_DNA"/>
</dbReference>
<dbReference type="AlphaFoldDB" id="A0AAW0HNH2"/>
<feature type="domain" description="Pyrin" evidence="8">
    <location>
        <begin position="1"/>
        <end position="93"/>
    </location>
</feature>
<keyword evidence="5" id="KW-0067">ATP-binding</keyword>
<dbReference type="SMART" id="SM00368">
    <property type="entry name" value="LRR_RI"/>
    <property type="match status" value="9"/>
</dbReference>
<feature type="domain" description="NACHT" evidence="9">
    <location>
        <begin position="148"/>
        <end position="277"/>
    </location>
</feature>
<dbReference type="SUPFAM" id="SSF47986">
    <property type="entry name" value="DEATH domain"/>
    <property type="match status" value="1"/>
</dbReference>
<dbReference type="FunFam" id="1.10.533.10:FF:000056">
    <property type="entry name" value="NACHT, LRR and PYD domains-containing protein 14"/>
    <property type="match status" value="1"/>
</dbReference>
<dbReference type="Proteomes" id="UP001488838">
    <property type="component" value="Unassembled WGS sequence"/>
</dbReference>
<protein>
    <recommendedName>
        <fullName evidence="12">NACHT, LRR and PYD domains-containing protein 4</fullName>
    </recommendedName>
</protein>
<evidence type="ECO:0000256" key="4">
    <source>
        <dbReference type="ARBA" id="ARBA00022741"/>
    </source>
</evidence>
<evidence type="ECO:0000256" key="2">
    <source>
        <dbReference type="ARBA" id="ARBA00022614"/>
    </source>
</evidence>
<dbReference type="SUPFAM" id="SSF52047">
    <property type="entry name" value="RNI-like"/>
    <property type="match status" value="1"/>
</dbReference>
<dbReference type="SMART" id="SM01289">
    <property type="entry name" value="PYRIN"/>
    <property type="match status" value="1"/>
</dbReference>
<evidence type="ECO:0000259" key="9">
    <source>
        <dbReference type="PROSITE" id="PS50837"/>
    </source>
</evidence>
<dbReference type="FunFam" id="3.40.50.300:FF:000442">
    <property type="entry name" value="NACHT, LRR and PYD domains-containing protein 3"/>
    <property type="match status" value="1"/>
</dbReference>
<dbReference type="PANTHER" id="PTHR45690">
    <property type="entry name" value="NACHT, LRR AND PYD DOMAINS-CONTAINING PROTEIN 12"/>
    <property type="match status" value="1"/>
</dbReference>
<dbReference type="Gene3D" id="3.80.10.10">
    <property type="entry name" value="Ribonuclease Inhibitor"/>
    <property type="match status" value="2"/>
</dbReference>
<evidence type="ECO:0000256" key="6">
    <source>
        <dbReference type="ARBA" id="ARBA00023198"/>
    </source>
</evidence>
<evidence type="ECO:0000256" key="5">
    <source>
        <dbReference type="ARBA" id="ARBA00022840"/>
    </source>
</evidence>
<dbReference type="Gene3D" id="1.10.533.10">
    <property type="entry name" value="Death Domain, Fas"/>
    <property type="match status" value="1"/>
</dbReference>
<keyword evidence="2" id="KW-0433">Leucine-rich repeat</keyword>
<dbReference type="GO" id="GO:0005524">
    <property type="term" value="F:ATP binding"/>
    <property type="evidence" value="ECO:0007669"/>
    <property type="project" value="UniProtKB-KW"/>
</dbReference>
<evidence type="ECO:0000256" key="3">
    <source>
        <dbReference type="ARBA" id="ARBA00022737"/>
    </source>
</evidence>
<evidence type="ECO:0000256" key="1">
    <source>
        <dbReference type="ARBA" id="ARBA00008665"/>
    </source>
</evidence>
<dbReference type="Pfam" id="PF05729">
    <property type="entry name" value="NACHT"/>
    <property type="match status" value="1"/>
</dbReference>
<proteinExistence type="inferred from homology"/>
<evidence type="ECO:0000259" key="8">
    <source>
        <dbReference type="PROSITE" id="PS50824"/>
    </source>
</evidence>
<gene>
    <name evidence="10" type="ORF">U0070_008207</name>
</gene>
<dbReference type="InterPro" id="IPR004020">
    <property type="entry name" value="DAPIN"/>
</dbReference>
<accession>A0AAW0HNH2</accession>